<gene>
    <name evidence="2" type="primary">nucS_2</name>
    <name evidence="2" type="ORF">SDC9_49289</name>
</gene>
<keyword evidence="2" id="KW-0540">Nuclease</keyword>
<organism evidence="2">
    <name type="scientific">bioreactor metagenome</name>
    <dbReference type="NCBI Taxonomy" id="1076179"/>
    <lineage>
        <taxon>unclassified sequences</taxon>
        <taxon>metagenomes</taxon>
        <taxon>ecological metagenomes</taxon>
    </lineage>
</organism>
<evidence type="ECO:0000259" key="1">
    <source>
        <dbReference type="Pfam" id="PF01939"/>
    </source>
</evidence>
<sequence>MKESQLRDLISLNINKLKSDLTLLKKEQYIPNEFGTNGFIDLYAKDKFGNHVLIEIKRSNAASREALHEVNKYVEGVKQHFGVKDAEIHVIIASTEWGELLVPFSRFADDTTFSLQGYEIVVTDDGTDFHVNLVHPLSISRGRFIAPWHDMYWYKDASALENGVHSIQKAYQEKQIDDYVLVTFYFRNELSAEERVAVMRASIAQMVGIDESEVSPLPEIPVHEYIAYTGLQIFTKEKCLQILSRDLDVIEEVQELLPDMEEEEALCYLHESVGGMKPRPKNDYYEIGYPAKFGKLLDAPNSEILNIIRHGSFARNALLSNETIISELRGEDGSTGQRFKKKISVNNTAHIKTLKSEISSCLSENPIWKSHILRIIEEIQVEFPDSEIDISIYNPCTGVFTIYYATTREDGFLYIPSYHIIVHNTNDVRMYFGALEKASEALTFPQILDKYYWGNLDALLLAVTWGGKDSRDSDIIEDLGAQYRSFRCDKTEEGHAFFKLRDDKWRVCPPTDFITLFSQYLEYNEKLVNQIVTKIHPRNNGAFFDAGSSTLSLDKLVDMDFAKKKNRYFEGAPPECDICHCAFENEKYMIDGKLQDRGVWACMCTDCFKSFGEGIAWGQGQLYLRTPRGWLLVGGFIDDSDMENL</sequence>
<evidence type="ECO:0000313" key="2">
    <source>
        <dbReference type="EMBL" id="MPM03030.1"/>
    </source>
</evidence>
<comment type="caution">
    <text evidence="2">The sequence shown here is derived from an EMBL/GenBank/DDBJ whole genome shotgun (WGS) entry which is preliminary data.</text>
</comment>
<feature type="domain" description="Endonuclease NucS C-terminal" evidence="1">
    <location>
        <begin position="3"/>
        <end position="83"/>
    </location>
</feature>
<proteinExistence type="predicted"/>
<dbReference type="Pfam" id="PF01939">
    <property type="entry name" value="NucS_C"/>
    <property type="match status" value="1"/>
</dbReference>
<dbReference type="GO" id="GO:0003676">
    <property type="term" value="F:nucleic acid binding"/>
    <property type="evidence" value="ECO:0007669"/>
    <property type="project" value="InterPro"/>
</dbReference>
<protein>
    <submittedName>
        <fullName evidence="2">Endonuclease NucS</fullName>
        <ecNumber evidence="2">3.1.-.-</ecNumber>
    </submittedName>
</protein>
<name>A0A644WGZ1_9ZZZZ</name>
<keyword evidence="2" id="KW-0255">Endonuclease</keyword>
<dbReference type="EC" id="3.1.-.-" evidence="2"/>
<dbReference type="InterPro" id="IPR011856">
    <property type="entry name" value="tRNA_endonuc-like_dom_sf"/>
</dbReference>
<dbReference type="Gene3D" id="3.40.1350.10">
    <property type="match status" value="1"/>
</dbReference>
<dbReference type="EMBL" id="VSSQ01000918">
    <property type="protein sequence ID" value="MPM03030.1"/>
    <property type="molecule type" value="Genomic_DNA"/>
</dbReference>
<dbReference type="AlphaFoldDB" id="A0A644WGZ1"/>
<keyword evidence="2" id="KW-0378">Hydrolase</keyword>
<accession>A0A644WGZ1</accession>
<reference evidence="2" key="1">
    <citation type="submission" date="2019-08" db="EMBL/GenBank/DDBJ databases">
        <authorList>
            <person name="Kucharzyk K."/>
            <person name="Murdoch R.W."/>
            <person name="Higgins S."/>
            <person name="Loffler F."/>
        </authorList>
    </citation>
    <scope>NUCLEOTIDE SEQUENCE</scope>
</reference>
<dbReference type="GO" id="GO:0016787">
    <property type="term" value="F:hydrolase activity"/>
    <property type="evidence" value="ECO:0007669"/>
    <property type="project" value="UniProtKB-KW"/>
</dbReference>
<dbReference type="InterPro" id="IPR048301">
    <property type="entry name" value="NucS_C"/>
</dbReference>
<dbReference type="GO" id="GO:0004519">
    <property type="term" value="F:endonuclease activity"/>
    <property type="evidence" value="ECO:0007669"/>
    <property type="project" value="UniProtKB-KW"/>
</dbReference>